<evidence type="ECO:0000259" key="3">
    <source>
        <dbReference type="Pfam" id="PF23317"/>
    </source>
</evidence>
<dbReference type="Pfam" id="PF23317">
    <property type="entry name" value="YVC1_C"/>
    <property type="match status" value="1"/>
</dbReference>
<dbReference type="PANTHER" id="PTHR35859">
    <property type="entry name" value="NONSELECTIVE CATION CHANNEL PROTEIN"/>
    <property type="match status" value="1"/>
</dbReference>
<name>A0A164ZQZ7_XYLHT</name>
<dbReference type="GeneID" id="28899655"/>
<organism evidence="4 5">
    <name type="scientific">Xylona heveae (strain CBS 132557 / TC161)</name>
    <dbReference type="NCBI Taxonomy" id="1328760"/>
    <lineage>
        <taxon>Eukaryota</taxon>
        <taxon>Fungi</taxon>
        <taxon>Dikarya</taxon>
        <taxon>Ascomycota</taxon>
        <taxon>Pezizomycotina</taxon>
        <taxon>Xylonomycetes</taxon>
        <taxon>Xylonales</taxon>
        <taxon>Xylonaceae</taxon>
        <taxon>Xylona</taxon>
    </lineage>
</organism>
<evidence type="ECO:0000256" key="1">
    <source>
        <dbReference type="SAM" id="MobiDB-lite"/>
    </source>
</evidence>
<dbReference type="InterPro" id="IPR052971">
    <property type="entry name" value="TRP_calcium_channel"/>
</dbReference>
<sequence>MSETVVELPTFEDNEAFGSIVRKLSYFFVTAIETPHTFEDLRSSVVGRPLRQLVKYLTVEVHHPAIVSALLALKSHFASLDADDRGINDTRGLACEIVAWRFLAHLSEREVIDYLLYFLPHPAAEEIADPENGQANGRHSNSADDPDEQTHLLSRAATIPATPAAVPLHFGTYAGDQEDEIDLTPLFLGKNALEIAAIADAKTFLSQRGIQNVINGIWRGDIVFWESMSVHSTKKVRLYNKKRADPYCRLRVPKYLKVFQALFFASFLALYYAVLIQRDSEKIVPVEILLLLWIVAFAYDEFGELQDMGALLYVTDFWSIWDLGIICVGVAYLVARFIGVAKKDGQIVELSFDILSLEALLLVPRIFSLLSLNPFFGTLIPCLKQMTKDFLKFLSLVVILYLGFFTTFTLLARDQFTLREMSWVLIKVFFGSSYLGFDVAKKISPILGPALMLIFVCMTNILLVTSLISLLSNSLSKVMEHAREEYLFIYSVYVLEAASSDRLTYYYPPLNLIPLVLFRPLRLIMPAEKVRSARIVVLKITHAPFVLAIWAYESAHRSLSGRMRSSSIKLGGARGPSGGPAPSLKRSISASVVPSTAATKRDLLAPRVVYPSRSAQQRPTSQQSSNVDAPPEDLRVMVEKLSSQVSELASMLARQQSS</sequence>
<dbReference type="RefSeq" id="XP_018184953.1">
    <property type="nucleotide sequence ID" value="XM_018334518.1"/>
</dbReference>
<feature type="transmembrane region" description="Helical" evidence="2">
    <location>
        <begin position="390"/>
        <end position="411"/>
    </location>
</feature>
<reference evidence="4 5" key="1">
    <citation type="journal article" date="2016" name="Fungal Biol.">
        <title>The genome of Xylona heveae provides a window into fungal endophytism.</title>
        <authorList>
            <person name="Gazis R."/>
            <person name="Kuo A."/>
            <person name="Riley R."/>
            <person name="LaButti K."/>
            <person name="Lipzen A."/>
            <person name="Lin J."/>
            <person name="Amirebrahimi M."/>
            <person name="Hesse C.N."/>
            <person name="Spatafora J.W."/>
            <person name="Henrissat B."/>
            <person name="Hainaut M."/>
            <person name="Grigoriev I.V."/>
            <person name="Hibbett D.S."/>
        </authorList>
    </citation>
    <scope>NUCLEOTIDE SEQUENCE [LARGE SCALE GENOMIC DNA]</scope>
    <source>
        <strain evidence="4 5">TC161</strain>
    </source>
</reference>
<keyword evidence="2" id="KW-0812">Transmembrane</keyword>
<dbReference type="STRING" id="1328760.A0A164ZQZ7"/>
<keyword evidence="2" id="KW-1133">Transmembrane helix</keyword>
<evidence type="ECO:0000313" key="4">
    <source>
        <dbReference type="EMBL" id="KZF19398.1"/>
    </source>
</evidence>
<proteinExistence type="predicted"/>
<dbReference type="OMA" id="GYACEFV"/>
<dbReference type="InParanoid" id="A0A164ZQZ7"/>
<feature type="domain" description="Calcium channel YVC1-like C-terminal transmembrane" evidence="3">
    <location>
        <begin position="264"/>
        <end position="554"/>
    </location>
</feature>
<evidence type="ECO:0000256" key="2">
    <source>
        <dbReference type="SAM" id="Phobius"/>
    </source>
</evidence>
<gene>
    <name evidence="4" type="ORF">L228DRAFT_263732</name>
</gene>
<dbReference type="InterPro" id="IPR056336">
    <property type="entry name" value="YVC1_C"/>
</dbReference>
<dbReference type="EMBL" id="KV407466">
    <property type="protein sequence ID" value="KZF19398.1"/>
    <property type="molecule type" value="Genomic_DNA"/>
</dbReference>
<feature type="transmembrane region" description="Helical" evidence="2">
    <location>
        <begin position="319"/>
        <end position="338"/>
    </location>
</feature>
<dbReference type="AlphaFoldDB" id="A0A164ZQZ7"/>
<feature type="compositionally biased region" description="Polar residues" evidence="1">
    <location>
        <begin position="613"/>
        <end position="627"/>
    </location>
</feature>
<evidence type="ECO:0000313" key="5">
    <source>
        <dbReference type="Proteomes" id="UP000076632"/>
    </source>
</evidence>
<feature type="transmembrane region" description="Helical" evidence="2">
    <location>
        <begin position="258"/>
        <end position="276"/>
    </location>
</feature>
<feature type="transmembrane region" description="Helical" evidence="2">
    <location>
        <begin position="283"/>
        <end position="299"/>
    </location>
</feature>
<dbReference type="Proteomes" id="UP000076632">
    <property type="component" value="Unassembled WGS sequence"/>
</dbReference>
<dbReference type="OrthoDB" id="310870at2759"/>
<accession>A0A164ZQZ7</accession>
<feature type="transmembrane region" description="Helical" evidence="2">
    <location>
        <begin position="446"/>
        <end position="471"/>
    </location>
</feature>
<feature type="region of interest" description="Disordered" evidence="1">
    <location>
        <begin position="605"/>
        <end position="633"/>
    </location>
</feature>
<feature type="region of interest" description="Disordered" evidence="1">
    <location>
        <begin position="128"/>
        <end position="148"/>
    </location>
</feature>
<protein>
    <recommendedName>
        <fullName evidence="3">Calcium channel YVC1-like C-terminal transmembrane domain-containing protein</fullName>
    </recommendedName>
</protein>
<keyword evidence="2" id="KW-0472">Membrane</keyword>
<dbReference type="PANTHER" id="PTHR35859:SF5">
    <property type="entry name" value="ION TRANSPORT DOMAIN-CONTAINING PROTEIN"/>
    <property type="match status" value="1"/>
</dbReference>
<feature type="transmembrane region" description="Helical" evidence="2">
    <location>
        <begin position="423"/>
        <end position="440"/>
    </location>
</feature>
<keyword evidence="5" id="KW-1185">Reference proteome</keyword>